<keyword evidence="4" id="KW-1185">Reference proteome</keyword>
<dbReference type="OrthoDB" id="8673173at2"/>
<accession>A0A4R0QRM6</accession>
<dbReference type="Gene3D" id="3.20.20.140">
    <property type="entry name" value="Metal-dependent hydrolases"/>
    <property type="match status" value="1"/>
</dbReference>
<evidence type="ECO:0000259" key="2">
    <source>
        <dbReference type="Pfam" id="PF04909"/>
    </source>
</evidence>
<dbReference type="InterPro" id="IPR032465">
    <property type="entry name" value="ACMSD"/>
</dbReference>
<dbReference type="SUPFAM" id="SSF51556">
    <property type="entry name" value="Metallo-dependent hydrolases"/>
    <property type="match status" value="1"/>
</dbReference>
<dbReference type="Proteomes" id="UP000291289">
    <property type="component" value="Unassembled WGS sequence"/>
</dbReference>
<dbReference type="RefSeq" id="WP_131282882.1">
    <property type="nucleotide sequence ID" value="NZ_RXLP01000001.1"/>
</dbReference>
<sequence>MTMKIDAFAHLLLPRFYEKMLAIKPELPQMFPFINHPHLLDFDKRRAAIPKDVKQIVSYVNINPEDYTDPETAANLCVEANNELIQAVESNSDIFAAGIAMIPMNNIPAAQSIIETVSKSHTLVGIQIFTRALGKSIADPQFRDIFEACARLNVPLWMHPIFDERKPDNNIVFSWEYELTQAMLQLVQVGIYKDFPDLKIIVHHAGAMVPFFRERMRYTMPADQFDDFHKFYVDTALLGNAKALELAEEFYGMDHIVFGTDAPLGIPPAGSTHAIIKAIEELPFVDTDKQKIFSTNIESICHRTF</sequence>
<feature type="domain" description="Amidohydrolase-related" evidence="2">
    <location>
        <begin position="46"/>
        <end position="297"/>
    </location>
</feature>
<keyword evidence="1" id="KW-0456">Lyase</keyword>
<dbReference type="GO" id="GO:0016831">
    <property type="term" value="F:carboxy-lyase activity"/>
    <property type="evidence" value="ECO:0007669"/>
    <property type="project" value="InterPro"/>
</dbReference>
<evidence type="ECO:0000313" key="4">
    <source>
        <dbReference type="Proteomes" id="UP000291289"/>
    </source>
</evidence>
<organism evidence="3 4">
    <name type="scientific">Alloscardovia theropitheci</name>
    <dbReference type="NCBI Taxonomy" id="2496842"/>
    <lineage>
        <taxon>Bacteria</taxon>
        <taxon>Bacillati</taxon>
        <taxon>Actinomycetota</taxon>
        <taxon>Actinomycetes</taxon>
        <taxon>Bifidobacteriales</taxon>
        <taxon>Bifidobacteriaceae</taxon>
        <taxon>Alloscardovia</taxon>
    </lineage>
</organism>
<name>A0A4R0QRM6_9BIFI</name>
<reference evidence="3 4" key="1">
    <citation type="submission" date="2018-12" db="EMBL/GenBank/DDBJ databases">
        <title>Alloscrdovia theropitheci sp. nov: a novel taxon from the feces of the bleeding-herat monkey (Theropithecus geleda).</title>
        <authorList>
            <person name="Modesto M."/>
        </authorList>
    </citation>
    <scope>NUCLEOTIDE SEQUENCE [LARGE SCALE GENOMIC DNA]</scope>
    <source>
        <strain evidence="3 4">GLDI4/2</strain>
    </source>
</reference>
<proteinExistence type="predicted"/>
<dbReference type="GO" id="GO:0005829">
    <property type="term" value="C:cytosol"/>
    <property type="evidence" value="ECO:0007669"/>
    <property type="project" value="TreeGrafter"/>
</dbReference>
<dbReference type="PANTHER" id="PTHR21240">
    <property type="entry name" value="2-AMINO-3-CARBOXYLMUCONATE-6-SEMIALDEHYDE DECARBOXYLASE"/>
    <property type="match status" value="1"/>
</dbReference>
<dbReference type="Pfam" id="PF04909">
    <property type="entry name" value="Amidohydro_2"/>
    <property type="match status" value="1"/>
</dbReference>
<dbReference type="InterPro" id="IPR032466">
    <property type="entry name" value="Metal_Hydrolase"/>
</dbReference>
<evidence type="ECO:0000256" key="1">
    <source>
        <dbReference type="ARBA" id="ARBA00023239"/>
    </source>
</evidence>
<dbReference type="GO" id="GO:0016787">
    <property type="term" value="F:hydrolase activity"/>
    <property type="evidence" value="ECO:0007669"/>
    <property type="project" value="UniProtKB-KW"/>
</dbReference>
<evidence type="ECO:0000313" key="3">
    <source>
        <dbReference type="EMBL" id="TCD55032.1"/>
    </source>
</evidence>
<keyword evidence="3" id="KW-0378">Hydrolase</keyword>
<dbReference type="InterPro" id="IPR006680">
    <property type="entry name" value="Amidohydro-rel"/>
</dbReference>
<dbReference type="GO" id="GO:0019748">
    <property type="term" value="P:secondary metabolic process"/>
    <property type="evidence" value="ECO:0007669"/>
    <property type="project" value="TreeGrafter"/>
</dbReference>
<protein>
    <submittedName>
        <fullName evidence="3">Amidohydrolase</fullName>
    </submittedName>
</protein>
<comment type="caution">
    <text evidence="3">The sequence shown here is derived from an EMBL/GenBank/DDBJ whole genome shotgun (WGS) entry which is preliminary data.</text>
</comment>
<dbReference type="PANTHER" id="PTHR21240:SF30">
    <property type="entry name" value="AMIDOHYDROLASE-RELATED DOMAIN-CONTAINING PROTEIN-RELATED"/>
    <property type="match status" value="1"/>
</dbReference>
<dbReference type="EMBL" id="RXLP01000001">
    <property type="protein sequence ID" value="TCD55032.1"/>
    <property type="molecule type" value="Genomic_DNA"/>
</dbReference>
<gene>
    <name evidence="3" type="ORF">EJ419_00045</name>
</gene>
<dbReference type="AlphaFoldDB" id="A0A4R0QRM6"/>